<dbReference type="InterPro" id="IPR012334">
    <property type="entry name" value="Pectin_lyas_fold"/>
</dbReference>
<dbReference type="SMART" id="SM00710">
    <property type="entry name" value="PbH1"/>
    <property type="match status" value="8"/>
</dbReference>
<reference evidence="1" key="1">
    <citation type="submission" date="2020-03" db="EMBL/GenBank/DDBJ databases">
        <title>The deep terrestrial virosphere.</title>
        <authorList>
            <person name="Holmfeldt K."/>
            <person name="Nilsson E."/>
            <person name="Simone D."/>
            <person name="Lopez-Fernandez M."/>
            <person name="Wu X."/>
            <person name="de Brujin I."/>
            <person name="Lundin D."/>
            <person name="Andersson A."/>
            <person name="Bertilsson S."/>
            <person name="Dopson M."/>
        </authorList>
    </citation>
    <scope>NUCLEOTIDE SEQUENCE</scope>
    <source>
        <strain evidence="2">MM415A00125</strain>
        <strain evidence="1">MM415B00372</strain>
    </source>
</reference>
<evidence type="ECO:0000313" key="1">
    <source>
        <dbReference type="EMBL" id="QJA65839.1"/>
    </source>
</evidence>
<gene>
    <name evidence="2" type="ORF">MM415A00125_0015</name>
    <name evidence="1" type="ORF">MM415B00372_0030</name>
</gene>
<dbReference type="EMBL" id="MT145192">
    <property type="protein sequence ID" value="QJI04922.1"/>
    <property type="molecule type" value="Genomic_DNA"/>
</dbReference>
<protein>
    <submittedName>
        <fullName evidence="1">Uncharacterized protein</fullName>
    </submittedName>
</protein>
<organism evidence="1">
    <name type="scientific">viral metagenome</name>
    <dbReference type="NCBI Taxonomy" id="1070528"/>
    <lineage>
        <taxon>unclassified sequences</taxon>
        <taxon>metagenomes</taxon>
        <taxon>organismal metagenomes</taxon>
    </lineage>
</organism>
<dbReference type="InterPro" id="IPR006626">
    <property type="entry name" value="PbH1"/>
</dbReference>
<proteinExistence type="predicted"/>
<evidence type="ECO:0000313" key="2">
    <source>
        <dbReference type="EMBL" id="QJI04922.1"/>
    </source>
</evidence>
<dbReference type="AlphaFoldDB" id="A0A6M3J6Y7"/>
<dbReference type="Gene3D" id="2.160.20.10">
    <property type="entry name" value="Single-stranded right-handed beta-helix, Pectin lyase-like"/>
    <property type="match status" value="1"/>
</dbReference>
<dbReference type="EMBL" id="MT141545">
    <property type="protein sequence ID" value="QJA65839.1"/>
    <property type="molecule type" value="Genomic_DNA"/>
</dbReference>
<sequence length="524" mass="54252">MGTITHKDAADMAIADQVSAAEWKASTTHLDSQGNDLELSRSATLVVAANNASAKSIAGADYVCDGTADDVQIQAAIDALPAGGGKVVLSEGTFSCTTALSIQKSDVLIEGMGKATKVDLASIAIDGFVFGDGATAITRSGISYLRVTSSVVKNAGTAIRFRKVTIGYATNFYLDKQFVGVGVESDCIIIRISNFEIIDSVATTGVGIRIISGTAAKNVDTYISNGNISAPLGSEPLIGIRVQNAGGVYLSDLDITFQQYGILVDPSGTNDYVEALFASQVLVDTCTINGFSVNPSAGKTAREFYLTNCWASTNLVGVYIGESQTGTIDSVWLRGLTAVNNQNQGVVFNYGTNLFVSDSDISGNSKAAANTSDGFVVASDISEWGIQSSRLGNHVVGAGTQRYGIFVISGASNNYSIQSNDLRGNGTGALSDGGTGTTKIVRNNLGYVTENSGTATVANGQTTVTVTHGLATTPTRVQVTPTLLSNAASFWVTAKGTTTFVINVNADPGAGTATFDWRAQVGEG</sequence>
<dbReference type="InterPro" id="IPR011050">
    <property type="entry name" value="Pectin_lyase_fold/virulence"/>
</dbReference>
<accession>A0A6M3J6Y7</accession>
<dbReference type="SUPFAM" id="SSF51126">
    <property type="entry name" value="Pectin lyase-like"/>
    <property type="match status" value="1"/>
</dbReference>
<name>A0A6M3J6Y7_9ZZZZ</name>